<sequence length="503" mass="58090">MARNTNYEVAHDLQKLAVIAVFFNPVRYSSRYNLYRRFEEHMSQSGVFLFTVECVFESAPLFGLQQQTYEVTQSNNPHHLQLVAPSILWMKENLINISVKHLPAHIEYIAWIDTDIEFDHLNWPHLVIEELQRYPIVQLFEMANFLGPKGKNEILRRDYSFVYSIKHNKPIDSRQYKEWYPHPGYAWAMRRTEFNSIGGLFEFAVLGSGDLHLAYALLNRIRETFPKNLHEDYQRLAIAWSERVAELAQEGHNVGYVPINIWHHWHGSKNDRGYVERWSILERHQFSPSKDLERNTETGVIGLVSRRNIGKLQMSVRMIALERDIVIYFQSRKEDSESNVVKPIKSIEPKPGPVNPKPTAAGSGSHFRINKQTLPKFSSHSNRPTYVVIPGSGYSHINDPESCWVDCTCCERHDHHHDDDCPCCTHYGGGHGWEDHHEKPECFDEFEHEQGCHDHNEEDEFYDAYSGDCDQGNTPGGNVTDDYGDGDHQGDTNDDGDGPGSFY</sequence>
<accession>A0A814X4H7</accession>
<dbReference type="SUPFAM" id="SSF53448">
    <property type="entry name" value="Nucleotide-diphospho-sugar transferases"/>
    <property type="match status" value="1"/>
</dbReference>
<evidence type="ECO:0000256" key="1">
    <source>
        <dbReference type="SAM" id="MobiDB-lite"/>
    </source>
</evidence>
<dbReference type="AlphaFoldDB" id="A0A814X4H7"/>
<dbReference type="Proteomes" id="UP000681967">
    <property type="component" value="Unassembled WGS sequence"/>
</dbReference>
<dbReference type="EMBL" id="CAJOBH010002486">
    <property type="protein sequence ID" value="CAF3908950.1"/>
    <property type="molecule type" value="Genomic_DNA"/>
</dbReference>
<dbReference type="EMBL" id="CAJNOV010005467">
    <property type="protein sequence ID" value="CAF1210970.1"/>
    <property type="molecule type" value="Genomic_DNA"/>
</dbReference>
<name>A0A814X4H7_9BILA</name>
<protein>
    <submittedName>
        <fullName evidence="2">Uncharacterized protein</fullName>
    </submittedName>
</protein>
<dbReference type="InterPro" id="IPR029044">
    <property type="entry name" value="Nucleotide-diphossugar_trans"/>
</dbReference>
<feature type="region of interest" description="Disordered" evidence="1">
    <location>
        <begin position="344"/>
        <end position="366"/>
    </location>
</feature>
<dbReference type="Proteomes" id="UP000663855">
    <property type="component" value="Unassembled WGS sequence"/>
</dbReference>
<feature type="region of interest" description="Disordered" evidence="1">
    <location>
        <begin position="463"/>
        <end position="503"/>
    </location>
</feature>
<organism evidence="2 4">
    <name type="scientific">Rotaria magnacalcarata</name>
    <dbReference type="NCBI Taxonomy" id="392030"/>
    <lineage>
        <taxon>Eukaryota</taxon>
        <taxon>Metazoa</taxon>
        <taxon>Spiralia</taxon>
        <taxon>Gnathifera</taxon>
        <taxon>Rotifera</taxon>
        <taxon>Eurotatoria</taxon>
        <taxon>Bdelloidea</taxon>
        <taxon>Philodinida</taxon>
        <taxon>Philodinidae</taxon>
        <taxon>Rotaria</taxon>
    </lineage>
</organism>
<comment type="caution">
    <text evidence="2">The sequence shown here is derived from an EMBL/GenBank/DDBJ whole genome shotgun (WGS) entry which is preliminary data.</text>
</comment>
<proteinExistence type="predicted"/>
<evidence type="ECO:0000313" key="4">
    <source>
        <dbReference type="Proteomes" id="UP000663855"/>
    </source>
</evidence>
<reference evidence="2" key="1">
    <citation type="submission" date="2021-02" db="EMBL/GenBank/DDBJ databases">
        <authorList>
            <person name="Nowell W R."/>
        </authorList>
    </citation>
    <scope>NUCLEOTIDE SEQUENCE</scope>
</reference>
<gene>
    <name evidence="3" type="ORF">BYL167_LOCUS8876</name>
    <name evidence="2" type="ORF">CJN711_LOCUS12515</name>
</gene>
<evidence type="ECO:0000313" key="2">
    <source>
        <dbReference type="EMBL" id="CAF1210970.1"/>
    </source>
</evidence>
<evidence type="ECO:0000313" key="3">
    <source>
        <dbReference type="EMBL" id="CAF3908950.1"/>
    </source>
</evidence>